<dbReference type="SUPFAM" id="SSF53098">
    <property type="entry name" value="Ribonuclease H-like"/>
    <property type="match status" value="1"/>
</dbReference>
<dbReference type="EMBL" id="JAOPHQ010000025">
    <property type="protein sequence ID" value="KAK0156176.1"/>
    <property type="molecule type" value="Genomic_DNA"/>
</dbReference>
<comment type="caution">
    <text evidence="8">The sequence shown here is derived from an EMBL/GenBank/DDBJ whole genome shotgun (WGS) entry which is preliminary data.</text>
</comment>
<feature type="domain" description="HAT C-terminal dimerisation" evidence="7">
    <location>
        <begin position="425"/>
        <end position="502"/>
    </location>
</feature>
<dbReference type="SUPFAM" id="SSF140996">
    <property type="entry name" value="Hermes dimerisation domain"/>
    <property type="match status" value="1"/>
</dbReference>
<dbReference type="GO" id="GO:0005634">
    <property type="term" value="C:nucleus"/>
    <property type="evidence" value="ECO:0007669"/>
    <property type="project" value="UniProtKB-SubCell"/>
</dbReference>
<name>A0AA47NDF6_MERPO</name>
<evidence type="ECO:0000259" key="7">
    <source>
        <dbReference type="Pfam" id="PF05699"/>
    </source>
</evidence>
<dbReference type="Proteomes" id="UP001174136">
    <property type="component" value="Unassembled WGS sequence"/>
</dbReference>
<keyword evidence="2" id="KW-0479">Metal-binding</keyword>
<evidence type="ECO:0000256" key="4">
    <source>
        <dbReference type="ARBA" id="ARBA00022833"/>
    </source>
</evidence>
<accession>A0AA47NDF6</accession>
<comment type="subcellular location">
    <subcellularLocation>
        <location evidence="1">Nucleus</location>
    </subcellularLocation>
</comment>
<protein>
    <submittedName>
        <fullName evidence="8">Zinc finger BED domain-containing protein 1</fullName>
    </submittedName>
</protein>
<keyword evidence="4" id="KW-0862">Zinc</keyword>
<proteinExistence type="predicted"/>
<evidence type="ECO:0000256" key="1">
    <source>
        <dbReference type="ARBA" id="ARBA00004123"/>
    </source>
</evidence>
<dbReference type="GO" id="GO:0046983">
    <property type="term" value="F:protein dimerization activity"/>
    <property type="evidence" value="ECO:0007669"/>
    <property type="project" value="InterPro"/>
</dbReference>
<evidence type="ECO:0000256" key="6">
    <source>
        <dbReference type="SAM" id="MobiDB-lite"/>
    </source>
</evidence>
<sequence length="579" mass="65174">MDEPRKAKLTNAIAEWVAISCRPVLIVEDVGLKKIIRIASNDYTYVLPSRQTVIRRIDNLYEKEKSTRAKELEQATSVCLTGDHWTSLGNHNYLGVTAHYIDGEWKLRSHALTVMKTEERHHADACADDFMHVAEQWNGENKVTALCTDSARNMIAAARQLPLDHVPCTAHSLQRSITVSLQNSVFDNALAKCRKVVGHFKHSPANQAELERQQKADGYKEGSLIQDVPTRWNSTLEMVQSVRRNEGPLRAVLATQTTKVAMPTAAEMDKLQKLESLLEPCRYVTKLLGGEKYVSCSMVLPAICHILRVMESSDDDPAYMVKFKSTFTTDMEKRKEKANTSYLKIATALDPRVKDLKCLHRAERGEVWASLITLLKEEIQGSAPQQPVEEPPEPPKKRSSLLFVASDSESEEEDNPFEIEKCVSRYQAEPTISEEDCPLKWWSQHAGSHSRLACLAKKYLATPATSVPCERLFSLAGHIVAKKRVSLSSQHVNQLVCLSDWLGAKEEEYVCQRKMQYIKHAQSKITYCKGFSCIENLVAAATAKFLTATSSRLVFESTRRQSHIPSNYAVKVNPPGLRY</sequence>
<dbReference type="InterPro" id="IPR052035">
    <property type="entry name" value="ZnF_BED_domain_contain"/>
</dbReference>
<dbReference type="PANTHER" id="PTHR46481">
    <property type="entry name" value="ZINC FINGER BED DOMAIN-CONTAINING PROTEIN 4"/>
    <property type="match status" value="1"/>
</dbReference>
<keyword evidence="9" id="KW-1185">Reference proteome</keyword>
<dbReference type="InterPro" id="IPR012337">
    <property type="entry name" value="RNaseH-like_sf"/>
</dbReference>
<dbReference type="AlphaFoldDB" id="A0AA47NDF6"/>
<evidence type="ECO:0000256" key="3">
    <source>
        <dbReference type="ARBA" id="ARBA00022771"/>
    </source>
</evidence>
<evidence type="ECO:0000256" key="5">
    <source>
        <dbReference type="ARBA" id="ARBA00023242"/>
    </source>
</evidence>
<dbReference type="Pfam" id="PF05699">
    <property type="entry name" value="Dimer_Tnp_hAT"/>
    <property type="match status" value="1"/>
</dbReference>
<evidence type="ECO:0000256" key="2">
    <source>
        <dbReference type="ARBA" id="ARBA00022723"/>
    </source>
</evidence>
<evidence type="ECO:0000313" key="8">
    <source>
        <dbReference type="EMBL" id="KAK0156176.1"/>
    </source>
</evidence>
<keyword evidence="3" id="KW-0863">Zinc-finger</keyword>
<gene>
    <name evidence="8" type="primary">ZBED1_7</name>
    <name evidence="8" type="ORF">N1851_000547</name>
</gene>
<evidence type="ECO:0000313" key="9">
    <source>
        <dbReference type="Proteomes" id="UP001174136"/>
    </source>
</evidence>
<keyword evidence="5" id="KW-0539">Nucleus</keyword>
<dbReference type="PANTHER" id="PTHR46481:SF10">
    <property type="entry name" value="ZINC FINGER BED DOMAIN-CONTAINING PROTEIN 39"/>
    <property type="match status" value="1"/>
</dbReference>
<dbReference type="InterPro" id="IPR008906">
    <property type="entry name" value="HATC_C_dom"/>
</dbReference>
<dbReference type="GO" id="GO:0008270">
    <property type="term" value="F:zinc ion binding"/>
    <property type="evidence" value="ECO:0007669"/>
    <property type="project" value="UniProtKB-KW"/>
</dbReference>
<organism evidence="8 9">
    <name type="scientific">Merluccius polli</name>
    <name type="common">Benguela hake</name>
    <name type="synonym">Merluccius cadenati</name>
    <dbReference type="NCBI Taxonomy" id="89951"/>
    <lineage>
        <taxon>Eukaryota</taxon>
        <taxon>Metazoa</taxon>
        <taxon>Chordata</taxon>
        <taxon>Craniata</taxon>
        <taxon>Vertebrata</taxon>
        <taxon>Euteleostomi</taxon>
        <taxon>Actinopterygii</taxon>
        <taxon>Neopterygii</taxon>
        <taxon>Teleostei</taxon>
        <taxon>Neoteleostei</taxon>
        <taxon>Acanthomorphata</taxon>
        <taxon>Zeiogadaria</taxon>
        <taxon>Gadariae</taxon>
        <taxon>Gadiformes</taxon>
        <taxon>Gadoidei</taxon>
        <taxon>Merlucciidae</taxon>
        <taxon>Merluccius</taxon>
    </lineage>
</organism>
<feature type="region of interest" description="Disordered" evidence="6">
    <location>
        <begin position="380"/>
        <end position="399"/>
    </location>
</feature>
<reference evidence="8" key="1">
    <citation type="journal article" date="2023" name="Front. Mar. Sci.">
        <title>A new Merluccius polli reference genome to investigate the effects of global change in West African waters.</title>
        <authorList>
            <person name="Mateo J.L."/>
            <person name="Blanco-Fernandez C."/>
            <person name="Garcia-Vazquez E."/>
            <person name="Machado-Schiaffino G."/>
        </authorList>
    </citation>
    <scope>NUCLEOTIDE SEQUENCE</scope>
    <source>
        <strain evidence="8">C29</strain>
        <tissue evidence="8">Fin</tissue>
    </source>
</reference>